<name>A0A9J6PER8_9CLOT</name>
<evidence type="ECO:0000313" key="1">
    <source>
        <dbReference type="EMBL" id="MCM1992776.1"/>
    </source>
</evidence>
<dbReference type="SUPFAM" id="SSF63380">
    <property type="entry name" value="Riboflavin synthase domain-like"/>
    <property type="match status" value="1"/>
</dbReference>
<proteinExistence type="predicted"/>
<organism evidence="1 2">
    <name type="scientific">Oceanirhabdus seepicola</name>
    <dbReference type="NCBI Taxonomy" id="2828781"/>
    <lineage>
        <taxon>Bacteria</taxon>
        <taxon>Bacillati</taxon>
        <taxon>Bacillota</taxon>
        <taxon>Clostridia</taxon>
        <taxon>Eubacteriales</taxon>
        <taxon>Clostridiaceae</taxon>
        <taxon>Oceanirhabdus</taxon>
    </lineage>
</organism>
<dbReference type="Gene3D" id="2.40.30.10">
    <property type="entry name" value="Translation factors"/>
    <property type="match status" value="1"/>
</dbReference>
<dbReference type="RefSeq" id="WP_250861944.1">
    <property type="nucleotide sequence ID" value="NZ_JAGSOJ010000007.1"/>
</dbReference>
<dbReference type="PANTHER" id="PTHR43513">
    <property type="entry name" value="DIHYDROOROTATE DEHYDROGENASE B (NAD(+)), ELECTRON TRANSFER SUBUNIT"/>
    <property type="match status" value="1"/>
</dbReference>
<dbReference type="PANTHER" id="PTHR43513:SF3">
    <property type="entry name" value="DIHYDROOROTATE DEHYDROGENASE B (NAD(+)), ELECTRON TRANSFER SUBUNIT-RELATED"/>
    <property type="match status" value="1"/>
</dbReference>
<dbReference type="EMBL" id="JAGSOJ010000007">
    <property type="protein sequence ID" value="MCM1992776.1"/>
    <property type="molecule type" value="Genomic_DNA"/>
</dbReference>
<evidence type="ECO:0000313" key="2">
    <source>
        <dbReference type="Proteomes" id="UP001056429"/>
    </source>
</evidence>
<reference evidence="1" key="2">
    <citation type="submission" date="2021-04" db="EMBL/GenBank/DDBJ databases">
        <authorList>
            <person name="Dong X."/>
        </authorList>
    </citation>
    <scope>NUCLEOTIDE SEQUENCE</scope>
    <source>
        <strain evidence="1">ZWT</strain>
    </source>
</reference>
<dbReference type="Proteomes" id="UP001056429">
    <property type="component" value="Unassembled WGS sequence"/>
</dbReference>
<protein>
    <submittedName>
        <fullName evidence="1">Sulfide/dihydroorotate dehydrogenase-like FAD/NAD-binding protein</fullName>
    </submittedName>
</protein>
<dbReference type="InterPro" id="IPR050353">
    <property type="entry name" value="PyrK_electron_transfer"/>
</dbReference>
<comment type="caution">
    <text evidence="1">The sequence shown here is derived from an EMBL/GenBank/DDBJ whole genome shotgun (WGS) entry which is preliminary data.</text>
</comment>
<keyword evidence="2" id="KW-1185">Reference proteome</keyword>
<dbReference type="AlphaFoldDB" id="A0A9J6PER8"/>
<accession>A0A9J6PER8</accession>
<dbReference type="SUPFAM" id="SSF52343">
    <property type="entry name" value="Ferredoxin reductase-like, C-terminal NADP-linked domain"/>
    <property type="match status" value="1"/>
</dbReference>
<sequence>MGYQVYKCIDAGTEFCPCHLSENNQCILCSALQDKDKCDCEHWSGVCIYQRFIENGKKATETRKYYQCDIVKKDKIGKGLLKLIIKVPEYLSDRLTEPGSFVFLKNPSDKVTFDVPIAVMEVNRKKCTITVVLKILGVKTKRIEQLMTGEKITVKGPFWNGILGLRHIKNLKDSTVLVIARGIGQAPMIPPLKELYNNNNKIITIIDKGKEGVEFIRPYLDRFSHVNIYTSVIDKGIGSRKFEDVFKNIVVHDKVSLVHCDTGDFIIKKVMRYIKEIEKEKGLNIDFSCCNNFKMCCGEGICGCCTNRRDSNIKRMCKYQGDPKDILEECEH</sequence>
<dbReference type="InterPro" id="IPR017938">
    <property type="entry name" value="Riboflavin_synthase-like_b-brl"/>
</dbReference>
<dbReference type="InterPro" id="IPR039261">
    <property type="entry name" value="FNR_nucleotide-bd"/>
</dbReference>
<reference evidence="1" key="1">
    <citation type="journal article" date="2021" name="mSystems">
        <title>Bacteria and Archaea Synergistically Convert Glycine Betaine to Biogenic Methane in the Formosa Cold Seep of the South China Sea.</title>
        <authorList>
            <person name="Li L."/>
            <person name="Zhang W."/>
            <person name="Zhang S."/>
            <person name="Song L."/>
            <person name="Sun Q."/>
            <person name="Zhang H."/>
            <person name="Xiang H."/>
            <person name="Dong X."/>
        </authorList>
    </citation>
    <scope>NUCLEOTIDE SEQUENCE</scope>
    <source>
        <strain evidence="1">ZWT</strain>
    </source>
</reference>
<gene>
    <name evidence="1" type="ORF">KDK92_23915</name>
</gene>
<dbReference type="NCBIfam" id="NF004470">
    <property type="entry name" value="PRK05802.1"/>
    <property type="match status" value="1"/>
</dbReference>